<feature type="transmembrane region" description="Helical" evidence="6">
    <location>
        <begin position="71"/>
        <end position="92"/>
    </location>
</feature>
<dbReference type="InterPro" id="IPR037185">
    <property type="entry name" value="EmrE-like"/>
</dbReference>
<dbReference type="EMBL" id="SBII01000009">
    <property type="protein sequence ID" value="RWW98830.1"/>
    <property type="molecule type" value="Genomic_DNA"/>
</dbReference>
<evidence type="ECO:0000256" key="6">
    <source>
        <dbReference type="SAM" id="Phobius"/>
    </source>
</evidence>
<dbReference type="PANTHER" id="PTHR32322:SF2">
    <property type="entry name" value="EAMA DOMAIN-CONTAINING PROTEIN"/>
    <property type="match status" value="1"/>
</dbReference>
<dbReference type="Proteomes" id="UP000287527">
    <property type="component" value="Unassembled WGS sequence"/>
</dbReference>
<feature type="transmembrane region" description="Helical" evidence="6">
    <location>
        <begin position="159"/>
        <end position="177"/>
    </location>
</feature>
<evidence type="ECO:0000256" key="1">
    <source>
        <dbReference type="ARBA" id="ARBA00004141"/>
    </source>
</evidence>
<feature type="transmembrane region" description="Helical" evidence="6">
    <location>
        <begin position="198"/>
        <end position="218"/>
    </location>
</feature>
<dbReference type="Pfam" id="PF00892">
    <property type="entry name" value="EamA"/>
    <property type="match status" value="2"/>
</dbReference>
<feature type="transmembrane region" description="Helical" evidence="6">
    <location>
        <begin position="283"/>
        <end position="306"/>
    </location>
</feature>
<feature type="domain" description="EamA" evidence="7">
    <location>
        <begin position="13"/>
        <end position="143"/>
    </location>
</feature>
<keyword evidence="9" id="KW-1185">Reference proteome</keyword>
<proteinExistence type="inferred from homology"/>
<feature type="transmembrane region" description="Helical" evidence="6">
    <location>
        <begin position="257"/>
        <end position="277"/>
    </location>
</feature>
<name>A0A3S3TZE1_9FLAO</name>
<keyword evidence="4 6" id="KW-1133">Transmembrane helix</keyword>
<protein>
    <submittedName>
        <fullName evidence="8">EamA family transporter</fullName>
    </submittedName>
</protein>
<feature type="transmembrane region" description="Helical" evidence="6">
    <location>
        <begin position="40"/>
        <end position="59"/>
    </location>
</feature>
<accession>A0A3S3TZE1</accession>
<feature type="transmembrane region" description="Helical" evidence="6">
    <location>
        <begin position="12"/>
        <end position="34"/>
    </location>
</feature>
<feature type="transmembrane region" description="Helical" evidence="6">
    <location>
        <begin position="230"/>
        <end position="250"/>
    </location>
</feature>
<feature type="domain" description="EamA" evidence="7">
    <location>
        <begin position="167"/>
        <end position="300"/>
    </location>
</feature>
<evidence type="ECO:0000256" key="3">
    <source>
        <dbReference type="ARBA" id="ARBA00022692"/>
    </source>
</evidence>
<comment type="similarity">
    <text evidence="2">Belongs to the EamA transporter family.</text>
</comment>
<feature type="transmembrane region" description="Helical" evidence="6">
    <location>
        <begin position="127"/>
        <end position="144"/>
    </location>
</feature>
<keyword evidence="3 6" id="KW-0812">Transmembrane</keyword>
<gene>
    <name evidence="8" type="ORF">EPI11_12960</name>
</gene>
<evidence type="ECO:0000256" key="5">
    <source>
        <dbReference type="ARBA" id="ARBA00023136"/>
    </source>
</evidence>
<dbReference type="RefSeq" id="WP_128390406.1">
    <property type="nucleotide sequence ID" value="NZ_SBII01000009.1"/>
</dbReference>
<dbReference type="GO" id="GO:0016020">
    <property type="term" value="C:membrane"/>
    <property type="evidence" value="ECO:0007669"/>
    <property type="project" value="UniProtKB-SubCell"/>
</dbReference>
<dbReference type="SUPFAM" id="SSF103481">
    <property type="entry name" value="Multidrug resistance efflux transporter EmrE"/>
    <property type="match status" value="2"/>
</dbReference>
<evidence type="ECO:0000256" key="2">
    <source>
        <dbReference type="ARBA" id="ARBA00007362"/>
    </source>
</evidence>
<evidence type="ECO:0000313" key="9">
    <source>
        <dbReference type="Proteomes" id="UP000287527"/>
    </source>
</evidence>
<evidence type="ECO:0000256" key="4">
    <source>
        <dbReference type="ARBA" id="ARBA00022989"/>
    </source>
</evidence>
<keyword evidence="5 6" id="KW-0472">Membrane</keyword>
<dbReference type="InterPro" id="IPR000620">
    <property type="entry name" value="EamA_dom"/>
</dbReference>
<feature type="transmembrane region" description="Helical" evidence="6">
    <location>
        <begin position="98"/>
        <end position="115"/>
    </location>
</feature>
<dbReference type="OrthoDB" id="9812547at2"/>
<dbReference type="InterPro" id="IPR050638">
    <property type="entry name" value="AA-Vitamin_Transporters"/>
</dbReference>
<dbReference type="PANTHER" id="PTHR32322">
    <property type="entry name" value="INNER MEMBRANE TRANSPORTER"/>
    <property type="match status" value="1"/>
</dbReference>
<evidence type="ECO:0000259" key="7">
    <source>
        <dbReference type="Pfam" id="PF00892"/>
    </source>
</evidence>
<comment type="caution">
    <text evidence="8">The sequence shown here is derived from an EMBL/GenBank/DDBJ whole genome shotgun (WGS) entry which is preliminary data.</text>
</comment>
<evidence type="ECO:0000313" key="8">
    <source>
        <dbReference type="EMBL" id="RWW98830.1"/>
    </source>
</evidence>
<reference evidence="8 9" key="1">
    <citation type="submission" date="2019-01" db="EMBL/GenBank/DDBJ databases">
        <title>Flavobacterium sp. nov.,isolated from freshwater.</title>
        <authorList>
            <person name="Zhang R."/>
            <person name="Du Z.-J."/>
        </authorList>
    </citation>
    <scope>NUCLEOTIDE SEQUENCE [LARGE SCALE GENOMIC DNA]</scope>
    <source>
        <strain evidence="8 9">1E403</strain>
    </source>
</reference>
<comment type="subcellular location">
    <subcellularLocation>
        <location evidence="1">Membrane</location>
        <topology evidence="1">Multi-pass membrane protein</topology>
    </subcellularLocation>
</comment>
<sequence length="332" mass="36967">MSTIVNNFKLRVLLAFVGIYIIWGTTYLAISYGLKGFPPFILSGLRFLVAGIIILLWLWKKGEKPNSLTNWYKNLIPGIFILAIGVGLVAWAEQYLSSTEAAIIMASEPFWFILLDKKNWKNYLSNPLVITGLVIGMGGLLLFLKDSLQNGAHTADDTMRYASFGILFISSLLWVLGSLFSKNRASSHSIFMNVGQQLIVGGVTSLIIASILGEWTVINWSAIPLEAWSGLAYLIVFGSIIAYLSFIWLLSIKPPALVSTHTYVNPVVAVVFGWIIANENITGMQTIGLLVILLGVLLTNMINYKITKRSKVKWRKVERIFSRNNGYKHSTN</sequence>
<organism evidence="8 9">
    <name type="scientific">Flavobacterium cerinum</name>
    <dbReference type="NCBI Taxonomy" id="2502784"/>
    <lineage>
        <taxon>Bacteria</taxon>
        <taxon>Pseudomonadati</taxon>
        <taxon>Bacteroidota</taxon>
        <taxon>Flavobacteriia</taxon>
        <taxon>Flavobacteriales</taxon>
        <taxon>Flavobacteriaceae</taxon>
        <taxon>Flavobacterium</taxon>
    </lineage>
</organism>
<dbReference type="AlphaFoldDB" id="A0A3S3TZE1"/>